<keyword evidence="14" id="KW-1185">Reference proteome</keyword>
<dbReference type="PANTHER" id="PTHR31297">
    <property type="entry name" value="GLUCAN ENDO-1,6-BETA-GLUCOSIDASE B"/>
    <property type="match status" value="1"/>
</dbReference>
<evidence type="ECO:0000256" key="6">
    <source>
        <dbReference type="ARBA" id="ARBA00023295"/>
    </source>
</evidence>
<name>A0A8H7R1Z1_9FUNG</name>
<dbReference type="Pfam" id="PF00150">
    <property type="entry name" value="Cellulase"/>
    <property type="match status" value="1"/>
</dbReference>
<keyword evidence="5 10" id="KW-0378">Hydrolase</keyword>
<evidence type="ECO:0000256" key="11">
    <source>
        <dbReference type="SAM" id="SignalP"/>
    </source>
</evidence>
<reference evidence="13" key="1">
    <citation type="submission" date="2020-12" db="EMBL/GenBank/DDBJ databases">
        <title>Metabolic potential, ecology and presence of endohyphal bacteria is reflected in genomic diversity of Mucoromycotina.</title>
        <authorList>
            <person name="Muszewska A."/>
            <person name="Okrasinska A."/>
            <person name="Steczkiewicz K."/>
            <person name="Drgas O."/>
            <person name="Orlowska M."/>
            <person name="Perlinska-Lenart U."/>
            <person name="Aleksandrzak-Piekarczyk T."/>
            <person name="Szatraj K."/>
            <person name="Zielenkiewicz U."/>
            <person name="Pilsyk S."/>
            <person name="Malc E."/>
            <person name="Mieczkowski P."/>
            <person name="Kruszewska J.S."/>
            <person name="Biernat P."/>
            <person name="Pawlowska J."/>
        </authorList>
    </citation>
    <scope>NUCLEOTIDE SEQUENCE</scope>
    <source>
        <strain evidence="13">WA0000017839</strain>
    </source>
</reference>
<sequence>MVSLHSLITTSVGLLAAICKSEASPVENGEGTAYNYWSHKAWGVNLGNWLVLERWMDASIFEKHAPKAQDEWNFCKDASNPTQALKEHWNSWVTEEDFKQLAAIKANHVRIPVGYWAFIQTDAGEPYVTTGQKAQIERILGYCHKYGMYAVIDLHGLPGSQNGEAHSGHITKIGFYSSHNIKRSLKTVQAVVDWMNDLKPELKHRIASIQSANEPRANGSELKVLKDYYLKAYKIIASSKYKVPMMFHDGFQGLDAWKGFLPAPANAVIDLHPYYAFPPEKDQNAIIRGINNTRAAAASFHLPVFFGEWSLASGVNSTEPWLKTMMDTQVAVYKESGAGGTFWSLKNKINSNVWSLQQLQKEGIVNNVTFSSHSHAKRL</sequence>
<dbReference type="OrthoDB" id="1887033at2759"/>
<evidence type="ECO:0000313" key="14">
    <source>
        <dbReference type="Proteomes" id="UP000603453"/>
    </source>
</evidence>
<dbReference type="GO" id="GO:0004338">
    <property type="term" value="F:glucan exo-1,3-beta-glucosidase activity"/>
    <property type="evidence" value="ECO:0007669"/>
    <property type="project" value="UniProtKB-EC"/>
</dbReference>
<dbReference type="PANTHER" id="PTHR31297:SF1">
    <property type="entry name" value="GLUCAN 1,3-BETA-GLUCOSIDASE I_II-RELATED"/>
    <property type="match status" value="1"/>
</dbReference>
<comment type="subcellular location">
    <subcellularLocation>
        <location evidence="1">Secreted</location>
    </subcellularLocation>
</comment>
<accession>A0A8H7R1Z1</accession>
<dbReference type="SUPFAM" id="SSF51445">
    <property type="entry name" value="(Trans)glycosidases"/>
    <property type="match status" value="1"/>
</dbReference>
<dbReference type="EC" id="3.2.1.58" evidence="9"/>
<keyword evidence="7" id="KW-0961">Cell wall biogenesis/degradation</keyword>
<dbReference type="GO" id="GO:0071555">
    <property type="term" value="P:cell wall organization"/>
    <property type="evidence" value="ECO:0007669"/>
    <property type="project" value="UniProtKB-KW"/>
</dbReference>
<evidence type="ECO:0000256" key="8">
    <source>
        <dbReference type="ARBA" id="ARBA00036824"/>
    </source>
</evidence>
<dbReference type="InterPro" id="IPR050386">
    <property type="entry name" value="Glycosyl_hydrolase_5"/>
</dbReference>
<evidence type="ECO:0000256" key="2">
    <source>
        <dbReference type="ARBA" id="ARBA00005641"/>
    </source>
</evidence>
<evidence type="ECO:0000256" key="1">
    <source>
        <dbReference type="ARBA" id="ARBA00004613"/>
    </source>
</evidence>
<evidence type="ECO:0000256" key="10">
    <source>
        <dbReference type="RuleBase" id="RU361153"/>
    </source>
</evidence>
<comment type="caution">
    <text evidence="13">The sequence shown here is derived from an EMBL/GenBank/DDBJ whole genome shotgun (WGS) entry which is preliminary data.</text>
</comment>
<comment type="similarity">
    <text evidence="2 10">Belongs to the glycosyl hydrolase 5 (cellulase A) family.</text>
</comment>
<feature type="signal peptide" evidence="11">
    <location>
        <begin position="1"/>
        <end position="23"/>
    </location>
</feature>
<dbReference type="InterPro" id="IPR001547">
    <property type="entry name" value="Glyco_hydro_5"/>
</dbReference>
<keyword evidence="6 10" id="KW-0326">Glycosidase</keyword>
<dbReference type="InterPro" id="IPR017853">
    <property type="entry name" value="GH"/>
</dbReference>
<evidence type="ECO:0000256" key="4">
    <source>
        <dbReference type="ARBA" id="ARBA00022729"/>
    </source>
</evidence>
<evidence type="ECO:0000313" key="13">
    <source>
        <dbReference type="EMBL" id="KAG2202997.1"/>
    </source>
</evidence>
<keyword evidence="4 11" id="KW-0732">Signal</keyword>
<protein>
    <recommendedName>
        <fullName evidence="9">glucan 1,3-beta-glucosidase</fullName>
        <ecNumber evidence="9">3.2.1.58</ecNumber>
    </recommendedName>
</protein>
<dbReference type="EMBL" id="JAEPRD010000055">
    <property type="protein sequence ID" value="KAG2202997.1"/>
    <property type="molecule type" value="Genomic_DNA"/>
</dbReference>
<proteinExistence type="inferred from homology"/>
<feature type="domain" description="Glycoside hydrolase family 5" evidence="12">
    <location>
        <begin position="83"/>
        <end position="348"/>
    </location>
</feature>
<keyword evidence="3" id="KW-0964">Secreted</keyword>
<comment type="catalytic activity">
    <reaction evidence="8">
        <text>Successive hydrolysis of beta-D-glucose units from the non-reducing ends of (1-&gt;3)-beta-D-glucans, releasing alpha-glucose.</text>
        <dbReference type="EC" id="3.2.1.58"/>
    </reaction>
</comment>
<feature type="chain" id="PRO_5034914757" description="glucan 1,3-beta-glucosidase" evidence="11">
    <location>
        <begin position="24"/>
        <end position="379"/>
    </location>
</feature>
<dbReference type="AlphaFoldDB" id="A0A8H7R1Z1"/>
<dbReference type="Proteomes" id="UP000603453">
    <property type="component" value="Unassembled WGS sequence"/>
</dbReference>
<gene>
    <name evidence="13" type="ORF">INT47_013213</name>
</gene>
<evidence type="ECO:0000259" key="12">
    <source>
        <dbReference type="Pfam" id="PF00150"/>
    </source>
</evidence>
<dbReference type="Gene3D" id="3.20.20.80">
    <property type="entry name" value="Glycosidases"/>
    <property type="match status" value="1"/>
</dbReference>
<dbReference type="GO" id="GO:0005576">
    <property type="term" value="C:extracellular region"/>
    <property type="evidence" value="ECO:0007669"/>
    <property type="project" value="UniProtKB-SubCell"/>
</dbReference>
<evidence type="ECO:0000256" key="3">
    <source>
        <dbReference type="ARBA" id="ARBA00022525"/>
    </source>
</evidence>
<dbReference type="GO" id="GO:0009986">
    <property type="term" value="C:cell surface"/>
    <property type="evidence" value="ECO:0007669"/>
    <property type="project" value="TreeGrafter"/>
</dbReference>
<dbReference type="GO" id="GO:0009251">
    <property type="term" value="P:glucan catabolic process"/>
    <property type="evidence" value="ECO:0007669"/>
    <property type="project" value="TreeGrafter"/>
</dbReference>
<evidence type="ECO:0000256" key="7">
    <source>
        <dbReference type="ARBA" id="ARBA00023316"/>
    </source>
</evidence>
<evidence type="ECO:0000256" key="9">
    <source>
        <dbReference type="ARBA" id="ARBA00038929"/>
    </source>
</evidence>
<evidence type="ECO:0000256" key="5">
    <source>
        <dbReference type="ARBA" id="ARBA00022801"/>
    </source>
</evidence>
<organism evidence="13 14">
    <name type="scientific">Mucor saturninus</name>
    <dbReference type="NCBI Taxonomy" id="64648"/>
    <lineage>
        <taxon>Eukaryota</taxon>
        <taxon>Fungi</taxon>
        <taxon>Fungi incertae sedis</taxon>
        <taxon>Mucoromycota</taxon>
        <taxon>Mucoromycotina</taxon>
        <taxon>Mucoromycetes</taxon>
        <taxon>Mucorales</taxon>
        <taxon>Mucorineae</taxon>
        <taxon>Mucoraceae</taxon>
        <taxon>Mucor</taxon>
    </lineage>
</organism>